<evidence type="ECO:0000256" key="3">
    <source>
        <dbReference type="ARBA" id="ARBA00022840"/>
    </source>
</evidence>
<feature type="region of interest" description="Disordered" evidence="7">
    <location>
        <begin position="3347"/>
        <end position="3389"/>
    </location>
</feature>
<evidence type="ECO:0000313" key="9">
    <source>
        <dbReference type="Proteomes" id="UP000076420"/>
    </source>
</evidence>
<feature type="compositionally biased region" description="Polar residues" evidence="7">
    <location>
        <begin position="3351"/>
        <end position="3389"/>
    </location>
</feature>
<feature type="compositionally biased region" description="Basic and acidic residues" evidence="7">
    <location>
        <begin position="1809"/>
        <end position="1838"/>
    </location>
</feature>
<feature type="coiled-coil region" evidence="6">
    <location>
        <begin position="3068"/>
        <end position="3095"/>
    </location>
</feature>
<evidence type="ECO:0000256" key="4">
    <source>
        <dbReference type="ARBA" id="ARBA00023054"/>
    </source>
</evidence>
<dbReference type="PANTHER" id="PTHR37739">
    <property type="entry name" value="KINESIN-LIKE PROTEIN KIN-12D"/>
    <property type="match status" value="1"/>
</dbReference>
<feature type="coiled-coil region" evidence="6">
    <location>
        <begin position="3312"/>
        <end position="3346"/>
    </location>
</feature>
<keyword evidence="1" id="KW-0493">Microtubule</keyword>
<dbReference type="KEGG" id="bgt:106073939"/>
<dbReference type="GO" id="GO:0005524">
    <property type="term" value="F:ATP binding"/>
    <property type="evidence" value="ECO:0007669"/>
    <property type="project" value="UniProtKB-KW"/>
</dbReference>
<keyword evidence="3" id="KW-0067">ATP-binding</keyword>
<dbReference type="InterPro" id="IPR044986">
    <property type="entry name" value="KIF15/KIN-12"/>
</dbReference>
<feature type="coiled-coil region" evidence="6">
    <location>
        <begin position="2314"/>
        <end position="2404"/>
    </location>
</feature>
<feature type="coiled-coil region" evidence="6">
    <location>
        <begin position="1448"/>
        <end position="1475"/>
    </location>
</feature>
<feature type="coiled-coil region" evidence="6">
    <location>
        <begin position="842"/>
        <end position="1028"/>
    </location>
</feature>
<evidence type="ECO:0000256" key="7">
    <source>
        <dbReference type="SAM" id="MobiDB-lite"/>
    </source>
</evidence>
<feature type="coiled-coil region" evidence="6">
    <location>
        <begin position="3605"/>
        <end position="3675"/>
    </location>
</feature>
<feature type="coiled-coil region" evidence="6">
    <location>
        <begin position="2836"/>
        <end position="2919"/>
    </location>
</feature>
<gene>
    <name evidence="8" type="primary">106073939</name>
</gene>
<evidence type="ECO:0000256" key="6">
    <source>
        <dbReference type="SAM" id="Coils"/>
    </source>
</evidence>
<feature type="compositionally biased region" description="Basic and acidic residues" evidence="7">
    <location>
        <begin position="3293"/>
        <end position="3302"/>
    </location>
</feature>
<proteinExistence type="predicted"/>
<dbReference type="VEuPathDB" id="VectorBase:BGLAX_033971"/>
<evidence type="ECO:0000256" key="2">
    <source>
        <dbReference type="ARBA" id="ARBA00022741"/>
    </source>
</evidence>
<feature type="coiled-coil region" evidence="6">
    <location>
        <begin position="4514"/>
        <end position="4541"/>
    </location>
</feature>
<feature type="coiled-coil region" evidence="6">
    <location>
        <begin position="701"/>
        <end position="788"/>
    </location>
</feature>
<feature type="coiled-coil region" evidence="6">
    <location>
        <begin position="208"/>
        <end position="295"/>
    </location>
</feature>
<feature type="coiled-coil region" evidence="6">
    <location>
        <begin position="321"/>
        <end position="443"/>
    </location>
</feature>
<feature type="compositionally biased region" description="Basic and acidic residues" evidence="7">
    <location>
        <begin position="2056"/>
        <end position="2068"/>
    </location>
</feature>
<feature type="coiled-coil region" evidence="6">
    <location>
        <begin position="1892"/>
        <end position="2038"/>
    </location>
</feature>
<protein>
    <submittedName>
        <fullName evidence="8">Uncharacterized protein</fullName>
    </submittedName>
</protein>
<feature type="coiled-coil region" evidence="6">
    <location>
        <begin position="2659"/>
        <end position="2774"/>
    </location>
</feature>
<sequence length="4650" mass="532337">MAGIQFELDKSLELLKKKDGEIQSLQEKLLSISSSSHEEVQQLASTADHYKNQLTECGHQITELTSIMSELNSTLKEEKAQKEELALRLSQTESTLEDTTHQLDVVTSQKLNLEKEQMSLAQKLTKLEEDLQGSLSDRKHLCHQIECLQSDLELSKTATADLTASNAKQQEVISELKASLTLANAETAGFEEALEAANKTIYSLESDNAQQQRYLDHLQTMLDKFQQEMKETVESLQLNSADKTQQISALETQLSVKMSVIKELETQLEEKHSLLTQLENKVEEEHIAKQEYQTKIMLLEAHIDEMRSHNENTTLQSQQVNENLFQQVQQLELQLKNTQVELERKQESLISLETAYQQKTEHSNANMKRLESELLESKTSLDKCINKESENESRMKELHQELEKTLEEKNLLVVKCIDTESRLVQLLEQVADLHDKQQTLNTERDCLKSSCDQHQVSLETLKTQLNYETKGCLRWKKLKLSSEERIQLLLAEKDIISQQCLSQEERIQSLLAEKDIISQQCLSQEERIQSLLAEKDIIAQQCLTQEERIQSLLAEKDIISQQCLSQEERIQSLLAEKDTISQQCLSQEERIQSLLAEKDKKSHEAAIETGELTSRLDLLSSQLDLKECEVEHLTQENQELTVSLNALQSQVSALSEEKKQVEDEKRVISDSMQNAALVLRYQLESVSEDKEKLQSESQTVLQTLRDDNTSLQTQVTALNQTVSELAVQLEEAKEESMTKLQELQTTKAQVEDKNKLLSEELNQHESKIQELEATCSELNDKLSMSSVKLKQVTSHLQDTITQLRSFVTEQSAIITVLQEDSMKQQDTEHSLLAIAASSNKVILEGRKSLNSLSQELEMLKQQSSVLYSENQSLELQLAEAKEMVQIVAEEKSRIKKELEDSISELYEAYDKSEKKLVEKEELFRALQAELHSKLEMLKERDDNLTEVTEKLTSLKEDFDRLNLDRDTELRLEESTKASLQKDLVELEEKCAQLELSLATNVREFEKQLMESQERIAHLEQDLRIASSKLEQSVLENEIKKSEISSLHLEIETKLQESFKLHADLSSCQQELKQSQLLLEGVKSDCKQVEEENQEKLNKLAEENKMSQETVLQLAFEVSKLKQSLEDKAEEIAKLHLQHNLLASLIEELNEKLFSAETSNLLLERQLFKQRTVDQNILAEMEKKMKLCEDDHDELLLEQRKWNEELADVKTQLTDKVDELSCVYKKYNDLNTSFLELSTELKDLKDIVHQHKLSDVDSEKLISVLENKHQEKDCLVRELCAQLRSSHQHVEAVQSELGDSISEITRKGIIIRDLESHIEVQVKAKEAMESEMSLLKENNRELQMMVDILKEEKQKNDQTLSRNLEKVNTALFEERTKNGKLQKGMREIKTTMHKLMKERQQVEENLSKKAESLHIASAKRKSELEEVTSSLGKCKTTQDNVHTLLATYLSVEKEAKASLQETKEKLEEKLVEFSDTKLHLSQLLEENVVTKSTLESTKEDVQTMQSSSKQYHEMLSALQRMLTGQVEENQSLRKALDELFTSLNRLESIVQTSKEDFQSESEKCLKLSNELKESLQTQHRLQEDVTSVRSQLTQALTLVSENDVKLTQQAAVCEQLNIELNTLSSHHSSHMLQCTLEKENLENSCALRDDLQRSPGAGKEPPAIASKLRECEAAYEKTKSQLQVAEVKCEKMLAKLKAFKDKNDKLQIQMLTKIVTEKDSKIIFLLENMQEMEGRLIQLEEQNQSLVERHSSELDRVKQELISKEKAFQDKEMIAKKALATAKKLKFQFTQANKQLEEAKVTIDKLSREKEDQLTLDKSRDAVDSQVKETHTSNDEQTRPETLPELVSQPNESVPTEVTSLQEEVSTYREYCVQLQQQVQSLTDNVFDSDAKVKKYQRDLEQLEGVKEGLKMTVSEVEASYLQLQQELEKAQADHIATKEAMEQRCVILEEQAGQWKSFIKNLEQELQAKDNRIQQMNEELHQLHNVYFSYSSLQNEHVKLNDSYSTLQNEQVKLNDLYSTLQNEHSKFNEDHQRLQDQLVAIQKLESSPNLSETISQKDSELLTKESHPLTQSEDIQSLTQETKSLFILSSSIKAMSEEQRNFQLLLSQYQKICIERDALKEMIGEKDAEIIRLQAQCYDAELLLKDVEKRYQDESSVLLTKLQREGTIANTLLEKEHKLEEELKLTTSELMSTSHLLEETRKCSSSESELLTDLQVKLESCLEENYKYKEQIESLKSMVEQQTLEVSKLQEDTSTKETLLESKEKELSIIQKAGHGEIERLQFQIRNLESQTNNFKECIKVYELECEGRNSHVDFFSARCQELETLLESEQKKVVQLELVLGEKDEKINVMESLLKEMYGKQDEANTSLVQLTNDLEETKKSLALLQSNKETLGKTLKKKEAKIVALTKRITSSTPKKVQLLLPEEVQENLEDSKTPVPSPPLDPLTSTLEDEMKSEQELEMLKSEITSFRKLVKRKDAQLMSLNKKLQVLQTDQGRLSSGTSMESVGDMSGRVSVLSSLDIEDVVELNERLKQSQADKETLELQLRQLEIDLDNAKDEMLNLRHDHEDLQDELHLVLRDKRSLENCIFDIRDMVNSEAVEQYAGDDLLYTTAEAVRLLVEEKYKADKDNLDLQAWVSRLEQDGVKENKEWLESKSHIESLQQELTAANGSLMEMREKLEKSLESSAALESELVSLKQMLQLSSTDSQTQISDLRKELFQLSEEFTKVNTEKEMLSTELENFRTEQSASQILISELQQKLKETEDRFQGRLKDLQTHLQYEEEHKSHLKQEVISVQESLHKHLEANGELQSRNQYLEDLLGSVEAKTGSHVASLLSEHETKVSELRTMLKNKEAKLLSLTTQHDELAIQYEKLQNQHLKSDHDSGLLKEQLHHKTLVIEQLEVDIQTLKDNVTYFANENASLKEQMSVGQFELQTLREQQHSHNLQLVNENNNLNEQLELATQVKADLEFQLQISSSQVSQLQQTISDHQEQFSSLCALLGLTDLSHSTLTGQSPSTFSDLTQEINILVTKASHSKSLEDKVAVLEQETIDKCETIRVLEDNVKSFHASSTENILRLETEIRELRQELSLKENVLLSKSHLEEQFHRIQQEFSALQVDHKLVLEEKNKLQTDSKQQIEFLETLLRESQIKVTSCESEIKEYQSKVQQLEGQVQLLQTDLINTNQDSTALLALEQKNSSNLSLHVAQLESKLPEKDDIISQLSNEINHFKHRVSDLSEELQHSTDKCSNLESHNLQLQLQIDESSFRSEVTGSQDKEVQVEDSLSQESLSDPVEQRQDTSLDKFTKDTGLDLDELKKQITSLQKMLKKKDAKVVSLRKQLEQLKKGEITSRALQSPQTSDTSLHPVTSMTKNDSETQTEISSFTLDQSSINTETQKEVSSCAPDQSSIDCETQTEVSNCTLDQRSFNSETQTEVSSCYPDQSSIDSEVYRLQSWVNYLQQELSTSQASLHQAQMEIESWKETFNKLPHQIVIQEDVSTSLDLEAKYKVLEDELETSSLQVSSLTQSLAEMTQNYEKSSGELNKKLVSLQDDYKVQELKMSELQNELVSLQQKLLECQDSLQAVSLSKSILEETLRTRESDFTESLQNVKRQLEEEVQAKVNILAQNENEKKDLEGKVNQLKSDYEHQITELMTELTNARQQAQLANNIVQTMQNTSSQKEQETMNELFSKSEEILVLQRQFEVSLKEQDKVKSDLEASLIEQGKVKSELEASLIEQGKVKSELEASLIEQGKVKSELEASLIERDQVKSELETSLIEQDKVKSELKEPPLLNLSVHPIVSPILGMVSAADVPNLQSELRTACGDVEIENNPLESELINLKSTLVQKESILVSLEEQLQKEQGTRLELEKTIYLEQWSTSAESKLLKDELSSMLLIKAALEHQLEEVEATLVLLSKSVESSELENKLALDKLFVEFSVSQQCLSEIKLEQEATQCEVKKLLAERDEVHQQLERCENVKLLLSAELDTAQSLYTQQVETYTQTCQELSQAKTLLEKEIEKYGKLEAELKAKELEYLSLVASKQETNDRLLAEHQDGTKDLIKLCEVKDQELLNLREMNTSYAHQINECQSVIHDLQQEQDNRRDSEEILKVQLQMLNNEVNQYRQETGQVELLSNELSALRESYHSQCSMLSKLSTDKYHMELSKSGVDEALTSLVRECLDMVDVFVNILSQESQESSSDIQSLTVSGNAAELDESLPTIAESLTDLETMKTQLKQKFGQFKKGFNTLLSDKVALEKDQKKLISLLDEAIAEREKTESNLQETKSSCDYLREEMLEMNQELQRLQSVLHEKEISAELMSQVKETFRHDVEELKSSLNVLTEQIFLERKEKELLADVLEVCEERNLSLESELSNFKMKSIKEIHHFQKRHNEYERHCQDLETECNLLKESINDLKSDLSNLSAHNEELQEHVEILEEEKRNVQLDLESLEKQKDKDVKALSLVLSQAESEHQNLEKECVQLKETLSASESESLKLSAQVELLKQQLDSLGAAHEEQLSNLGEELASAKDVNTRLQETLDKTVQEKLEVMQELGLISSEKTLCQDQLSEQNNVVKYLQEIVSEKDVELSSLHTKLTDLVLALAHKETCIAELQAQVVSLHSNTVVGSPPVPPHLMVSSSFNNNLIVCSEAVILS</sequence>
<feature type="coiled-coil region" evidence="6">
    <location>
        <begin position="3896"/>
        <end position="4032"/>
    </location>
</feature>
<feature type="coiled-coil region" evidence="6">
    <location>
        <begin position="3145"/>
        <end position="3239"/>
    </location>
</feature>
<feature type="coiled-coil region" evidence="6">
    <location>
        <begin position="1071"/>
        <end position="1211"/>
    </location>
</feature>
<dbReference type="EnsemblMetazoa" id="BGLB031479-RA">
    <property type="protein sequence ID" value="BGLB031479-PA"/>
    <property type="gene ID" value="BGLB031479"/>
</dbReference>
<feature type="coiled-coil region" evidence="6">
    <location>
        <begin position="616"/>
        <end position="664"/>
    </location>
</feature>
<organism evidence="8 9">
    <name type="scientific">Biomphalaria glabrata</name>
    <name type="common">Bloodfluke planorb</name>
    <name type="synonym">Freshwater snail</name>
    <dbReference type="NCBI Taxonomy" id="6526"/>
    <lineage>
        <taxon>Eukaryota</taxon>
        <taxon>Metazoa</taxon>
        <taxon>Spiralia</taxon>
        <taxon>Lophotrochozoa</taxon>
        <taxon>Mollusca</taxon>
        <taxon>Gastropoda</taxon>
        <taxon>Heterobranchia</taxon>
        <taxon>Euthyneura</taxon>
        <taxon>Panpulmonata</taxon>
        <taxon>Hygrophila</taxon>
        <taxon>Lymnaeoidea</taxon>
        <taxon>Planorbidae</taxon>
        <taxon>Biomphalaria</taxon>
    </lineage>
</organism>
<keyword evidence="4 6" id="KW-0175">Coiled coil</keyword>
<dbReference type="PANTHER" id="PTHR37739:SF16">
    <property type="entry name" value="KINESIN-LIKE PROTEIN"/>
    <property type="match status" value="1"/>
</dbReference>
<dbReference type="VEuPathDB" id="VectorBase:BGLB031479"/>
<evidence type="ECO:0000256" key="1">
    <source>
        <dbReference type="ARBA" id="ARBA00022701"/>
    </source>
</evidence>
<feature type="region of interest" description="Disordered" evidence="7">
    <location>
        <begin position="2051"/>
        <end position="2076"/>
    </location>
</feature>
<feature type="coiled-coil region" evidence="6">
    <location>
        <begin position="61"/>
        <end position="130"/>
    </location>
</feature>
<dbReference type="Proteomes" id="UP000076420">
    <property type="component" value="Unassembled WGS sequence"/>
</dbReference>
<feature type="coiled-coil region" evidence="6">
    <location>
        <begin position="2945"/>
        <end position="2993"/>
    </location>
</feature>
<accession>A0A2C9LI74</accession>
<feature type="region of interest" description="Disordered" evidence="7">
    <location>
        <begin position="3272"/>
        <end position="3302"/>
    </location>
</feature>
<evidence type="ECO:0000313" key="8">
    <source>
        <dbReference type="EnsemblMetazoa" id="BGLB031479-PA"/>
    </source>
</evidence>
<name>A0A2C9LI74_BIOGL</name>
<dbReference type="Gene3D" id="1.10.287.1490">
    <property type="match status" value="1"/>
</dbReference>
<feature type="coiled-coil region" evidence="6">
    <location>
        <begin position="2526"/>
        <end position="2574"/>
    </location>
</feature>
<keyword evidence="2" id="KW-0547">Nucleotide-binding</keyword>
<feature type="coiled-coil region" evidence="6">
    <location>
        <begin position="1384"/>
        <end position="1411"/>
    </location>
</feature>
<feature type="coiled-coil region" evidence="6">
    <location>
        <begin position="3836"/>
        <end position="3870"/>
    </location>
</feature>
<feature type="region of interest" description="Disordered" evidence="7">
    <location>
        <begin position="2429"/>
        <end position="2449"/>
    </location>
</feature>
<feature type="coiled-coil region" evidence="6">
    <location>
        <begin position="4264"/>
        <end position="4488"/>
    </location>
</feature>
<feature type="coiled-coil region" evidence="6">
    <location>
        <begin position="3545"/>
        <end position="3579"/>
    </location>
</feature>
<keyword evidence="5" id="KW-0505">Motor protein</keyword>
<feature type="coiled-coil region" evidence="6">
    <location>
        <begin position="1310"/>
        <end position="1354"/>
    </location>
</feature>
<dbReference type="GO" id="GO:0005874">
    <property type="term" value="C:microtubule"/>
    <property type="evidence" value="ECO:0007669"/>
    <property type="project" value="UniProtKB-KW"/>
</dbReference>
<reference evidence="8" key="1">
    <citation type="submission" date="2020-05" db="UniProtKB">
        <authorList>
            <consortium name="EnsemblMetazoa"/>
        </authorList>
    </citation>
    <scope>IDENTIFICATION</scope>
    <source>
        <strain evidence="8">BB02</strain>
    </source>
</reference>
<feature type="coiled-coil region" evidence="6">
    <location>
        <begin position="4104"/>
        <end position="4141"/>
    </location>
</feature>
<evidence type="ECO:0000256" key="5">
    <source>
        <dbReference type="ARBA" id="ARBA00023175"/>
    </source>
</evidence>
<feature type="region of interest" description="Disordered" evidence="7">
    <location>
        <begin position="1809"/>
        <end position="1853"/>
    </location>
</feature>